<sequence>MATLDIPSGGLSLRGWPLQPYKPSAKSSSIKRSAILLKINKQVIRDLQQCAKSGEAVKLLGGQAPRIQYGSKSIDLSVESEKFTHEVYAQSEKADTLEFAAAVTQRASVSITEKAQHDTAGADAALNNLKQSLASHAQDKESKLATISSSVIPSTKSNKILANRYVSTTSRGASQGSSPLHGSTKTAQGPTSAPLMDPAVLAQNKAMTYALSHLLSSGSLLDDVIATRTHIPQQKRHEILQKVAEEDRVSKKWTLKDRSYKDLDVWKFKFPNDEDRDAAIDNAIRAFDRTRLSKDDKLWQMLLPESERGKGRCLSRLHNNIHLATTKEKSSHGGASSPPGVSDHEAAVTNVGRLTPQAGSTPMTRTASSTGKGMSIEKRLKESQKQRAAEEAKEAKRKVKESKSTPAAALEKPRILHTRQLSKTSTSKIKSEATVHSSDDESDSEMRKLITAKQRNSMLASPNDARSPPGNSSSEGRPLKAGSAINDTRRPTPGKLLASPNAASKRSGIQKAANAKGDATPTPSNNTLKVNPDSRKPTPSQRAEKRPPATSGASPNKVGAGARVAETKTKTPSPPGRLGSNGTPSLFGNYDHPKQIVKKVVPAAVTKGHKASNSVTSVGRPSEPKKRPANQTSDDSERPRKTVKTSPHPEARRENAPAAKKSNPGPPRNPNGDGTLKRKANDISSGTHDHHDGGPIKHRRTESSSAQSMTFSSSSANSHTTTARTSVASPSPPAHQAWLARSPSVTSSASEATKLGWERALEDAERFNKLYPQYEAMYKRIQGMKATEVRREDTERLWKLHDRLKLMKREITTAANA</sequence>
<dbReference type="EMBL" id="ML996093">
    <property type="protein sequence ID" value="KAF2148310.1"/>
    <property type="molecule type" value="Genomic_DNA"/>
</dbReference>
<feature type="compositionally biased region" description="Basic and acidic residues" evidence="1">
    <location>
        <begin position="675"/>
        <end position="695"/>
    </location>
</feature>
<evidence type="ECO:0000256" key="1">
    <source>
        <dbReference type="SAM" id="MobiDB-lite"/>
    </source>
</evidence>
<dbReference type="Proteomes" id="UP000799439">
    <property type="component" value="Unassembled WGS sequence"/>
</dbReference>
<name>A0A9P4ITN9_9PEZI</name>
<dbReference type="OrthoDB" id="2587563at2759"/>
<evidence type="ECO:0000313" key="2">
    <source>
        <dbReference type="EMBL" id="KAF2148310.1"/>
    </source>
</evidence>
<feature type="compositionally biased region" description="Polar residues" evidence="1">
    <location>
        <begin position="357"/>
        <end position="372"/>
    </location>
</feature>
<protein>
    <submittedName>
        <fullName evidence="2">Uncharacterized protein</fullName>
    </submittedName>
</protein>
<evidence type="ECO:0000313" key="3">
    <source>
        <dbReference type="Proteomes" id="UP000799439"/>
    </source>
</evidence>
<feature type="compositionally biased region" description="Low complexity" evidence="1">
    <location>
        <begin position="703"/>
        <end position="726"/>
    </location>
</feature>
<feature type="region of interest" description="Disordered" evidence="1">
    <location>
        <begin position="324"/>
        <end position="752"/>
    </location>
</feature>
<feature type="compositionally biased region" description="Polar residues" evidence="1">
    <location>
        <begin position="170"/>
        <end position="191"/>
    </location>
</feature>
<gene>
    <name evidence="2" type="ORF">K461DRAFT_297739</name>
</gene>
<feature type="region of interest" description="Disordered" evidence="1">
    <location>
        <begin position="170"/>
        <end position="195"/>
    </location>
</feature>
<feature type="compositionally biased region" description="Polar residues" evidence="1">
    <location>
        <begin position="419"/>
        <end position="428"/>
    </location>
</feature>
<organism evidence="2 3">
    <name type="scientific">Myriangium duriaei CBS 260.36</name>
    <dbReference type="NCBI Taxonomy" id="1168546"/>
    <lineage>
        <taxon>Eukaryota</taxon>
        <taxon>Fungi</taxon>
        <taxon>Dikarya</taxon>
        <taxon>Ascomycota</taxon>
        <taxon>Pezizomycotina</taxon>
        <taxon>Dothideomycetes</taxon>
        <taxon>Dothideomycetidae</taxon>
        <taxon>Myriangiales</taxon>
        <taxon>Myriangiaceae</taxon>
        <taxon>Myriangium</taxon>
    </lineage>
</organism>
<accession>A0A9P4ITN9</accession>
<comment type="caution">
    <text evidence="2">The sequence shown here is derived from an EMBL/GenBank/DDBJ whole genome shotgun (WGS) entry which is preliminary data.</text>
</comment>
<feature type="compositionally biased region" description="Basic and acidic residues" evidence="1">
    <location>
        <begin position="532"/>
        <end position="547"/>
    </location>
</feature>
<keyword evidence="3" id="KW-1185">Reference proteome</keyword>
<feature type="compositionally biased region" description="Basic and acidic residues" evidence="1">
    <location>
        <begin position="375"/>
        <end position="394"/>
    </location>
</feature>
<dbReference type="AlphaFoldDB" id="A0A9P4ITN9"/>
<feature type="compositionally biased region" description="Basic and acidic residues" evidence="1">
    <location>
        <begin position="429"/>
        <end position="448"/>
    </location>
</feature>
<reference evidence="2" key="1">
    <citation type="journal article" date="2020" name="Stud. Mycol.">
        <title>101 Dothideomycetes genomes: a test case for predicting lifestyles and emergence of pathogens.</title>
        <authorList>
            <person name="Haridas S."/>
            <person name="Albert R."/>
            <person name="Binder M."/>
            <person name="Bloem J."/>
            <person name="Labutti K."/>
            <person name="Salamov A."/>
            <person name="Andreopoulos B."/>
            <person name="Baker S."/>
            <person name="Barry K."/>
            <person name="Bills G."/>
            <person name="Bluhm B."/>
            <person name="Cannon C."/>
            <person name="Castanera R."/>
            <person name="Culley D."/>
            <person name="Daum C."/>
            <person name="Ezra D."/>
            <person name="Gonzalez J."/>
            <person name="Henrissat B."/>
            <person name="Kuo A."/>
            <person name="Liang C."/>
            <person name="Lipzen A."/>
            <person name="Lutzoni F."/>
            <person name="Magnuson J."/>
            <person name="Mondo S."/>
            <person name="Nolan M."/>
            <person name="Ohm R."/>
            <person name="Pangilinan J."/>
            <person name="Park H.-J."/>
            <person name="Ramirez L."/>
            <person name="Alfaro M."/>
            <person name="Sun H."/>
            <person name="Tritt A."/>
            <person name="Yoshinaga Y."/>
            <person name="Zwiers L.-H."/>
            <person name="Turgeon B."/>
            <person name="Goodwin S."/>
            <person name="Spatafora J."/>
            <person name="Crous P."/>
            <person name="Grigoriev I."/>
        </authorList>
    </citation>
    <scope>NUCLEOTIDE SEQUENCE</scope>
    <source>
        <strain evidence="2">CBS 260.36</strain>
    </source>
</reference>
<proteinExistence type="predicted"/>